<dbReference type="InterPro" id="IPR047150">
    <property type="entry name" value="SGT"/>
</dbReference>
<keyword evidence="5" id="KW-1185">Reference proteome</keyword>
<evidence type="ECO:0000313" key="4">
    <source>
        <dbReference type="EMBL" id="MZR22214.1"/>
    </source>
</evidence>
<evidence type="ECO:0000313" key="5">
    <source>
        <dbReference type="Proteomes" id="UP000445696"/>
    </source>
</evidence>
<reference evidence="4 5" key="1">
    <citation type="journal article" date="2014" name="Int. J. Syst. Evol. Microbiol.">
        <title>Sneathiella chungangensis sp. nov., isolated from a marine sand, and emended description of the genus Sneathiella.</title>
        <authorList>
            <person name="Siamphan C."/>
            <person name="Kim H."/>
            <person name="Lee J.S."/>
            <person name="Kim W."/>
        </authorList>
    </citation>
    <scope>NUCLEOTIDE SEQUENCE [LARGE SCALE GENOMIC DNA]</scope>
    <source>
        <strain evidence="4 5">KCTC 32476</strain>
    </source>
</reference>
<keyword evidence="1" id="KW-0677">Repeat</keyword>
<dbReference type="GO" id="GO:0006620">
    <property type="term" value="P:post-translational protein targeting to endoplasmic reticulum membrane"/>
    <property type="evidence" value="ECO:0007669"/>
    <property type="project" value="TreeGrafter"/>
</dbReference>
<dbReference type="GO" id="GO:0016020">
    <property type="term" value="C:membrane"/>
    <property type="evidence" value="ECO:0007669"/>
    <property type="project" value="TreeGrafter"/>
</dbReference>
<dbReference type="EMBL" id="WTVA01000003">
    <property type="protein sequence ID" value="MZR22214.1"/>
    <property type="molecule type" value="Genomic_DNA"/>
</dbReference>
<organism evidence="4 5">
    <name type="scientific">Sneathiella chungangensis</name>
    <dbReference type="NCBI Taxonomy" id="1418234"/>
    <lineage>
        <taxon>Bacteria</taxon>
        <taxon>Pseudomonadati</taxon>
        <taxon>Pseudomonadota</taxon>
        <taxon>Alphaproteobacteria</taxon>
        <taxon>Sneathiellales</taxon>
        <taxon>Sneathiellaceae</taxon>
        <taxon>Sneathiella</taxon>
    </lineage>
</organism>
<dbReference type="SMART" id="SM00028">
    <property type="entry name" value="TPR"/>
    <property type="match status" value="3"/>
</dbReference>
<evidence type="ECO:0000256" key="3">
    <source>
        <dbReference type="PROSITE-ProRule" id="PRU00339"/>
    </source>
</evidence>
<sequence>MPYIAFMVRRIIGILVVAGLILWGNPSLARQDDPKLDELFTLLAETEDFQKAKVIEGSIWKIWLTSGSDTVDFLMLQGMSYMSRGEFAKAISLFSTVIKIDPEFSEGWNKRATVLFLIGEYDSSIEDIGRTLELEPRHFGALSGLGQIYDIKKSEEGALSAYEKAMEINPHMPGVKARMEQLIVERDKKRI</sequence>
<evidence type="ECO:0000256" key="1">
    <source>
        <dbReference type="ARBA" id="ARBA00022737"/>
    </source>
</evidence>
<dbReference type="InterPro" id="IPR019734">
    <property type="entry name" value="TPR_rpt"/>
</dbReference>
<accession>A0A845MGN3</accession>
<dbReference type="Pfam" id="PF13432">
    <property type="entry name" value="TPR_16"/>
    <property type="match status" value="1"/>
</dbReference>
<dbReference type="Proteomes" id="UP000445696">
    <property type="component" value="Unassembled WGS sequence"/>
</dbReference>
<feature type="repeat" description="TPR" evidence="3">
    <location>
        <begin position="139"/>
        <end position="172"/>
    </location>
</feature>
<dbReference type="AlphaFoldDB" id="A0A845MGN3"/>
<feature type="repeat" description="TPR" evidence="3">
    <location>
        <begin position="105"/>
        <end position="138"/>
    </location>
</feature>
<name>A0A845MGN3_9PROT</name>
<dbReference type="Pfam" id="PF13181">
    <property type="entry name" value="TPR_8"/>
    <property type="match status" value="1"/>
</dbReference>
<dbReference type="SUPFAM" id="SSF48452">
    <property type="entry name" value="TPR-like"/>
    <property type="match status" value="1"/>
</dbReference>
<dbReference type="PANTHER" id="PTHR45831">
    <property type="entry name" value="LD24721P"/>
    <property type="match status" value="1"/>
</dbReference>
<proteinExistence type="predicted"/>
<dbReference type="PANTHER" id="PTHR45831:SF2">
    <property type="entry name" value="LD24721P"/>
    <property type="match status" value="1"/>
</dbReference>
<dbReference type="GO" id="GO:0072380">
    <property type="term" value="C:TRC complex"/>
    <property type="evidence" value="ECO:0007669"/>
    <property type="project" value="TreeGrafter"/>
</dbReference>
<dbReference type="GO" id="GO:0060090">
    <property type="term" value="F:molecular adaptor activity"/>
    <property type="evidence" value="ECO:0007669"/>
    <property type="project" value="TreeGrafter"/>
</dbReference>
<gene>
    <name evidence="4" type="ORF">GQF03_07725</name>
</gene>
<feature type="repeat" description="TPR" evidence="3">
    <location>
        <begin position="71"/>
        <end position="104"/>
    </location>
</feature>
<dbReference type="Gene3D" id="1.25.40.10">
    <property type="entry name" value="Tetratricopeptide repeat domain"/>
    <property type="match status" value="1"/>
</dbReference>
<dbReference type="PROSITE" id="PS50005">
    <property type="entry name" value="TPR"/>
    <property type="match status" value="3"/>
</dbReference>
<keyword evidence="2 3" id="KW-0802">TPR repeat</keyword>
<evidence type="ECO:0000256" key="2">
    <source>
        <dbReference type="ARBA" id="ARBA00022803"/>
    </source>
</evidence>
<comment type="caution">
    <text evidence="4">The sequence shown here is derived from an EMBL/GenBank/DDBJ whole genome shotgun (WGS) entry which is preliminary data.</text>
</comment>
<protein>
    <submittedName>
        <fullName evidence="4">Tetratricopeptide repeat protein</fullName>
    </submittedName>
</protein>
<dbReference type="InterPro" id="IPR011990">
    <property type="entry name" value="TPR-like_helical_dom_sf"/>
</dbReference>